<dbReference type="InterPro" id="IPR004852">
    <property type="entry name" value="Di-haem_cyt_c_peroxidsae"/>
</dbReference>
<proteinExistence type="predicted"/>
<keyword evidence="4" id="KW-0732">Signal</keyword>
<keyword evidence="9" id="KW-0575">Peroxidase</keyword>
<dbReference type="Pfam" id="PF03150">
    <property type="entry name" value="CCP_MauG"/>
    <property type="match status" value="1"/>
</dbReference>
<dbReference type="Gene3D" id="1.10.760.10">
    <property type="entry name" value="Cytochrome c-like domain"/>
    <property type="match status" value="2"/>
</dbReference>
<keyword evidence="6 7" id="KW-0408">Iron</keyword>
<feature type="domain" description="Cytochrome c" evidence="8">
    <location>
        <begin position="466"/>
        <end position="608"/>
    </location>
</feature>
<dbReference type="AlphaFoldDB" id="A0A6C0GUE1"/>
<dbReference type="EMBL" id="CP048222">
    <property type="protein sequence ID" value="QHT71666.1"/>
    <property type="molecule type" value="Genomic_DNA"/>
</dbReference>
<dbReference type="Proteomes" id="UP000480178">
    <property type="component" value="Chromosome"/>
</dbReference>
<sequence length="638" mass="71419">MNSKQFILLSTPFVLLLLVLGYCTPKKHSPLRQITQVNQNYTRYLNRLDTSLTELKKAVETDQPSIQVQQAFQEARLAFKKIEFLAEYYNPYTVKSMNGPAIDEVEEDDPTEKIISPTGFQVMEELLFPVYESSSKKAVLQEIGILKACLNRLRMVNETTQMTDAHIFDAMRLQVYRIITLSISGFDSPVAFHSMPEAASSIDALQETFTIYKPSLQSKSPALSQQADHIFINSIQYLKQHSDFNTFDRAAFITRYANPLSRLLLEAQQALLIPLPSHMRAFSSKAGTLFDTNAFNPDYYAPDQNSYLTPAKVELGRLLFFDPILSGNGARSCASCHKPEKAFTDGQAKSIAFDFKGEVSRNAPTIINAGLQRASFHDMRVTFLEDQATDVLMNASEMHGSMQKAVNMLEQSAEYTGLFQKAFPQDSVFLTERNLKISIASYVRSLTSLNSRFDQYMRGGTTRLTALEKQGFNVFMGKAKCATCHFMPLFNGTVPPDFDKTEAEILGVPASKDTLHPRLDTDLGKFSLYNKTLHKFAVKTPTLRNIALTAPYMHNGVYDTLEEVVDFYNKGGGTGLGIDIPTQTLPDDKLQLSIQDKKSLIAFMQALTDTTALTGTPKRLPSFPDEVALNHRKVGGKY</sequence>
<dbReference type="InterPro" id="IPR051395">
    <property type="entry name" value="Cytochrome_c_Peroxidase/MauG"/>
</dbReference>
<protein>
    <submittedName>
        <fullName evidence="9">Cytochrome-c peroxidase</fullName>
    </submittedName>
</protein>
<accession>A0A6C0GUE1</accession>
<dbReference type="InterPro" id="IPR038352">
    <property type="entry name" value="Imelysin_sf"/>
</dbReference>
<evidence type="ECO:0000256" key="2">
    <source>
        <dbReference type="ARBA" id="ARBA00022617"/>
    </source>
</evidence>
<evidence type="ECO:0000256" key="1">
    <source>
        <dbReference type="ARBA" id="ARBA00004196"/>
    </source>
</evidence>
<dbReference type="RefSeq" id="WP_162447599.1">
    <property type="nucleotide sequence ID" value="NZ_CP048222.1"/>
</dbReference>
<dbReference type="GO" id="GO:0046872">
    <property type="term" value="F:metal ion binding"/>
    <property type="evidence" value="ECO:0007669"/>
    <property type="project" value="UniProtKB-KW"/>
</dbReference>
<feature type="domain" description="Cytochrome c" evidence="8">
    <location>
        <begin position="311"/>
        <end position="447"/>
    </location>
</feature>
<dbReference type="PANTHER" id="PTHR30600">
    <property type="entry name" value="CYTOCHROME C PEROXIDASE-RELATED"/>
    <property type="match status" value="1"/>
</dbReference>
<dbReference type="PROSITE" id="PS51007">
    <property type="entry name" value="CYTC"/>
    <property type="match status" value="2"/>
</dbReference>
<evidence type="ECO:0000256" key="4">
    <source>
        <dbReference type="ARBA" id="ARBA00022729"/>
    </source>
</evidence>
<dbReference type="Gene3D" id="1.20.1420.20">
    <property type="entry name" value="M75 peptidase, HXXE motif"/>
    <property type="match status" value="1"/>
</dbReference>
<reference evidence="9 10" key="1">
    <citation type="submission" date="2020-01" db="EMBL/GenBank/DDBJ databases">
        <authorList>
            <person name="Kim M.K."/>
        </authorList>
    </citation>
    <scope>NUCLEOTIDE SEQUENCE [LARGE SCALE GENOMIC DNA]</scope>
    <source>
        <strain evidence="9 10">172606-1</strain>
    </source>
</reference>
<dbReference type="GO" id="GO:0020037">
    <property type="term" value="F:heme binding"/>
    <property type="evidence" value="ECO:0007669"/>
    <property type="project" value="InterPro"/>
</dbReference>
<dbReference type="KEGG" id="rhoz:GXP67_35860"/>
<keyword evidence="10" id="KW-1185">Reference proteome</keyword>
<evidence type="ECO:0000313" key="9">
    <source>
        <dbReference type="EMBL" id="QHT71666.1"/>
    </source>
</evidence>
<name>A0A6C0GUE1_9BACT</name>
<comment type="subcellular location">
    <subcellularLocation>
        <location evidence="1">Cell envelope</location>
    </subcellularLocation>
</comment>
<dbReference type="SUPFAM" id="SSF46626">
    <property type="entry name" value="Cytochrome c"/>
    <property type="match status" value="2"/>
</dbReference>
<dbReference type="GO" id="GO:0009055">
    <property type="term" value="F:electron transfer activity"/>
    <property type="evidence" value="ECO:0007669"/>
    <property type="project" value="InterPro"/>
</dbReference>
<keyword evidence="3 7" id="KW-0479">Metal-binding</keyword>
<keyword evidence="5" id="KW-0560">Oxidoreductase</keyword>
<dbReference type="InterPro" id="IPR036909">
    <property type="entry name" value="Cyt_c-like_dom_sf"/>
</dbReference>
<gene>
    <name evidence="9" type="ORF">GXP67_35860</name>
</gene>
<dbReference type="GO" id="GO:0004130">
    <property type="term" value="F:cytochrome-c peroxidase activity"/>
    <property type="evidence" value="ECO:0007669"/>
    <property type="project" value="TreeGrafter"/>
</dbReference>
<evidence type="ECO:0000256" key="7">
    <source>
        <dbReference type="PROSITE-ProRule" id="PRU00433"/>
    </source>
</evidence>
<evidence type="ECO:0000256" key="6">
    <source>
        <dbReference type="ARBA" id="ARBA00023004"/>
    </source>
</evidence>
<evidence type="ECO:0000313" key="10">
    <source>
        <dbReference type="Proteomes" id="UP000480178"/>
    </source>
</evidence>
<evidence type="ECO:0000256" key="5">
    <source>
        <dbReference type="ARBA" id="ARBA00023002"/>
    </source>
</evidence>
<dbReference type="PANTHER" id="PTHR30600:SF10">
    <property type="entry name" value="BLL6722 PROTEIN"/>
    <property type="match status" value="1"/>
</dbReference>
<dbReference type="InterPro" id="IPR009056">
    <property type="entry name" value="Cyt_c-like_dom"/>
</dbReference>
<evidence type="ECO:0000259" key="8">
    <source>
        <dbReference type="PROSITE" id="PS51007"/>
    </source>
</evidence>
<dbReference type="GO" id="GO:0030313">
    <property type="term" value="C:cell envelope"/>
    <property type="evidence" value="ECO:0007669"/>
    <property type="project" value="UniProtKB-SubCell"/>
</dbReference>
<organism evidence="9 10">
    <name type="scientific">Rhodocytophaga rosea</name>
    <dbReference type="NCBI Taxonomy" id="2704465"/>
    <lineage>
        <taxon>Bacteria</taxon>
        <taxon>Pseudomonadati</taxon>
        <taxon>Bacteroidota</taxon>
        <taxon>Cytophagia</taxon>
        <taxon>Cytophagales</taxon>
        <taxon>Rhodocytophagaceae</taxon>
        <taxon>Rhodocytophaga</taxon>
    </lineage>
</organism>
<evidence type="ECO:0000256" key="3">
    <source>
        <dbReference type="ARBA" id="ARBA00022723"/>
    </source>
</evidence>
<keyword evidence="2 7" id="KW-0349">Heme</keyword>